<comment type="caution">
    <text evidence="3">The sequence shown here is derived from an EMBL/GenBank/DDBJ whole genome shotgun (WGS) entry which is preliminary data.</text>
</comment>
<evidence type="ECO:0000259" key="2">
    <source>
        <dbReference type="Pfam" id="PF01636"/>
    </source>
</evidence>
<dbReference type="SUPFAM" id="SSF56112">
    <property type="entry name" value="Protein kinase-like (PK-like)"/>
    <property type="match status" value="1"/>
</dbReference>
<dbReference type="EMBL" id="JBHMAF010000017">
    <property type="protein sequence ID" value="MFB9757832.1"/>
    <property type="molecule type" value="Genomic_DNA"/>
</dbReference>
<sequence length="319" mass="36311">MEGGTGANNTTRFVEVQDERYVLRIYETHQDEDKVRYEHSVLLALKELPLLFGIPEPIMTPEGDTVVRTKDGKIAGLFRFLDGVNPTLDDPAQLRSFGWTTGQLTRFLAKAGVNQAPVYRPYYEIENTHPRCSLQEIIRFCMNPPAEFAAQAAELRYISKQLTVFQESIPMLKQLPHQLVHGDLNGSNILVNEEGEVSAVLDFEFVTNDLRVMELAVCLADCIRPGQDEAIIWTKIDALLSGYGSVMKLTEAEIAMIPILIQLRRLDVFLHFLGRHWDGIDPVETVQKYVYEAVRRADWLDVNQDKLILMCMDDVLDKQ</sequence>
<dbReference type="Gene3D" id="3.90.1200.10">
    <property type="match status" value="1"/>
</dbReference>
<dbReference type="Pfam" id="PF01636">
    <property type="entry name" value="APH"/>
    <property type="match status" value="1"/>
</dbReference>
<organism evidence="3 4">
    <name type="scientific">Ectobacillus funiculus</name>
    <dbReference type="NCBI Taxonomy" id="137993"/>
    <lineage>
        <taxon>Bacteria</taxon>
        <taxon>Bacillati</taxon>
        <taxon>Bacillota</taxon>
        <taxon>Bacilli</taxon>
        <taxon>Bacillales</taxon>
        <taxon>Bacillaceae</taxon>
        <taxon>Ectobacillus</taxon>
    </lineage>
</organism>
<keyword evidence="4" id="KW-1185">Reference proteome</keyword>
<evidence type="ECO:0000313" key="3">
    <source>
        <dbReference type="EMBL" id="MFB9757832.1"/>
    </source>
</evidence>
<dbReference type="Gene3D" id="3.30.200.20">
    <property type="entry name" value="Phosphorylase Kinase, domain 1"/>
    <property type="match status" value="1"/>
</dbReference>
<dbReference type="InterPro" id="IPR002575">
    <property type="entry name" value="Aminoglycoside_PTrfase"/>
</dbReference>
<comment type="similarity">
    <text evidence="1">Belongs to the pseudomonas-type ThrB family.</text>
</comment>
<protein>
    <submittedName>
        <fullName evidence="3">Phosphotransferase</fullName>
    </submittedName>
</protein>
<dbReference type="RefSeq" id="WP_379948082.1">
    <property type="nucleotide sequence ID" value="NZ_JBHMAF010000017.1"/>
</dbReference>
<proteinExistence type="inferred from homology"/>
<dbReference type="Proteomes" id="UP001589609">
    <property type="component" value="Unassembled WGS sequence"/>
</dbReference>
<dbReference type="InterPro" id="IPR050249">
    <property type="entry name" value="Pseudomonas-type_ThrB"/>
</dbReference>
<name>A0ABV5WB82_9BACI</name>
<feature type="domain" description="Aminoglycoside phosphotransferase" evidence="2">
    <location>
        <begin position="6"/>
        <end position="245"/>
    </location>
</feature>
<dbReference type="InterPro" id="IPR011009">
    <property type="entry name" value="Kinase-like_dom_sf"/>
</dbReference>
<evidence type="ECO:0000256" key="1">
    <source>
        <dbReference type="ARBA" id="ARBA00038240"/>
    </source>
</evidence>
<evidence type="ECO:0000313" key="4">
    <source>
        <dbReference type="Proteomes" id="UP001589609"/>
    </source>
</evidence>
<dbReference type="PANTHER" id="PTHR21064">
    <property type="entry name" value="AMINOGLYCOSIDE PHOSPHOTRANSFERASE DOMAIN-CONTAINING PROTEIN-RELATED"/>
    <property type="match status" value="1"/>
</dbReference>
<gene>
    <name evidence="3" type="ORF">ACFFMS_04645</name>
</gene>
<dbReference type="PANTHER" id="PTHR21064:SF6">
    <property type="entry name" value="AMINOGLYCOSIDE PHOSPHOTRANSFERASE DOMAIN-CONTAINING PROTEIN"/>
    <property type="match status" value="1"/>
</dbReference>
<reference evidence="3 4" key="1">
    <citation type="submission" date="2024-09" db="EMBL/GenBank/DDBJ databases">
        <authorList>
            <person name="Sun Q."/>
            <person name="Mori K."/>
        </authorList>
    </citation>
    <scope>NUCLEOTIDE SEQUENCE [LARGE SCALE GENOMIC DNA]</scope>
    <source>
        <strain evidence="3 4">JCM 11201</strain>
    </source>
</reference>
<accession>A0ABV5WB82</accession>